<name>A0ABW0ECC1_9BACT</name>
<dbReference type="PROSITE" id="PS50222">
    <property type="entry name" value="EF_HAND_2"/>
    <property type="match status" value="1"/>
</dbReference>
<keyword evidence="3" id="KW-1185">Reference proteome</keyword>
<dbReference type="RefSeq" id="WP_378017895.1">
    <property type="nucleotide sequence ID" value="NZ_JBHSKT010000007.1"/>
</dbReference>
<dbReference type="Proteomes" id="UP001596161">
    <property type="component" value="Unassembled WGS sequence"/>
</dbReference>
<feature type="domain" description="EF-hand" evidence="1">
    <location>
        <begin position="57"/>
        <end position="93"/>
    </location>
</feature>
<comment type="caution">
    <text evidence="2">The sequence shown here is derived from an EMBL/GenBank/DDBJ whole genome shotgun (WGS) entry which is preliminary data.</text>
</comment>
<dbReference type="InterPro" id="IPR002048">
    <property type="entry name" value="EF_hand_dom"/>
</dbReference>
<sequence>MEFHDIIEKAKLELKALQGEAGKDKTFQAEQRFFSSETAQNQFAGAIKRLLDINKWSEESGIRATFELFDQNGDPKKADKPEIGDYFRVLLPGVPLENWMKITDIKTSIHQAEITAHPCANPQNNHPEVTSHFFVKETSSIFRVTVDGTRIKAYQIGLNEKINNHDEAGGRSLANTLIAEAGWNGMQFIQWENLTAYWSGAKNGHNGQNHH</sequence>
<protein>
    <recommendedName>
        <fullName evidence="1">EF-hand domain-containing protein</fullName>
    </recommendedName>
</protein>
<organism evidence="2 3">
    <name type="scientific">Adhaeribacter terreus</name>
    <dbReference type="NCBI Taxonomy" id="529703"/>
    <lineage>
        <taxon>Bacteria</taxon>
        <taxon>Pseudomonadati</taxon>
        <taxon>Bacteroidota</taxon>
        <taxon>Cytophagia</taxon>
        <taxon>Cytophagales</taxon>
        <taxon>Hymenobacteraceae</taxon>
        <taxon>Adhaeribacter</taxon>
    </lineage>
</organism>
<evidence type="ECO:0000259" key="1">
    <source>
        <dbReference type="PROSITE" id="PS50222"/>
    </source>
</evidence>
<proteinExistence type="predicted"/>
<evidence type="ECO:0000313" key="2">
    <source>
        <dbReference type="EMBL" id="MFC5271537.1"/>
    </source>
</evidence>
<evidence type="ECO:0000313" key="3">
    <source>
        <dbReference type="Proteomes" id="UP001596161"/>
    </source>
</evidence>
<reference evidence="3" key="1">
    <citation type="journal article" date="2019" name="Int. J. Syst. Evol. Microbiol.">
        <title>The Global Catalogue of Microorganisms (GCM) 10K type strain sequencing project: providing services to taxonomists for standard genome sequencing and annotation.</title>
        <authorList>
            <consortium name="The Broad Institute Genomics Platform"/>
            <consortium name="The Broad Institute Genome Sequencing Center for Infectious Disease"/>
            <person name="Wu L."/>
            <person name="Ma J."/>
        </authorList>
    </citation>
    <scope>NUCLEOTIDE SEQUENCE [LARGE SCALE GENOMIC DNA]</scope>
    <source>
        <strain evidence="3">KACC 12602</strain>
    </source>
</reference>
<gene>
    <name evidence="2" type="ORF">ACFPIB_13005</name>
</gene>
<accession>A0ABW0ECC1</accession>
<dbReference type="EMBL" id="JBHSKT010000007">
    <property type="protein sequence ID" value="MFC5271537.1"/>
    <property type="molecule type" value="Genomic_DNA"/>
</dbReference>